<dbReference type="EC" id="4.3.2.7" evidence="1"/>
<evidence type="ECO:0000256" key="2">
    <source>
        <dbReference type="ARBA" id="ARBA00023239"/>
    </source>
</evidence>
<name>A0A814V5Z7_ADIRI</name>
<gene>
    <name evidence="6" type="ORF">EDS130_LOCUS24566</name>
    <name evidence="5" type="ORF">XAT740_LOCUS1266</name>
</gene>
<dbReference type="GO" id="GO:0006751">
    <property type="term" value="P:glutathione catabolic process"/>
    <property type="evidence" value="ECO:0007669"/>
    <property type="project" value="InterPro"/>
</dbReference>
<dbReference type="EMBL" id="CAJNOJ010000140">
    <property type="protein sequence ID" value="CAF1186722.1"/>
    <property type="molecule type" value="Genomic_DNA"/>
</dbReference>
<dbReference type="AlphaFoldDB" id="A0A814V5Z7"/>
<reference evidence="6" key="1">
    <citation type="submission" date="2021-02" db="EMBL/GenBank/DDBJ databases">
        <authorList>
            <person name="Nowell W R."/>
        </authorList>
    </citation>
    <scope>NUCLEOTIDE SEQUENCE</scope>
</reference>
<dbReference type="Proteomes" id="UP000663852">
    <property type="component" value="Unassembled WGS sequence"/>
</dbReference>
<comment type="function">
    <text evidence="4">Catalyzes the cleavage of glutathione into 5-oxo-L-proline and a Cys-Gly dipeptide. Acts specifically on glutathione, but not on other gamma-glutamyl peptides.</text>
</comment>
<organism evidence="6 8">
    <name type="scientific">Adineta ricciae</name>
    <name type="common">Rotifer</name>
    <dbReference type="NCBI Taxonomy" id="249248"/>
    <lineage>
        <taxon>Eukaryota</taxon>
        <taxon>Metazoa</taxon>
        <taxon>Spiralia</taxon>
        <taxon>Gnathifera</taxon>
        <taxon>Rotifera</taxon>
        <taxon>Eurotatoria</taxon>
        <taxon>Bdelloidea</taxon>
        <taxon>Adinetida</taxon>
        <taxon>Adinetidae</taxon>
        <taxon>Adineta</taxon>
    </lineage>
</organism>
<accession>A0A814V5Z7</accession>
<evidence type="ECO:0000313" key="8">
    <source>
        <dbReference type="Proteomes" id="UP000663852"/>
    </source>
</evidence>
<dbReference type="OrthoDB" id="9998855at2759"/>
<evidence type="ECO:0000313" key="6">
    <source>
        <dbReference type="EMBL" id="CAF1186722.1"/>
    </source>
</evidence>
<protein>
    <recommendedName>
        <fullName evidence="1">glutathione-specific gamma-glutamylcyclotransferase</fullName>
        <ecNumber evidence="1">4.3.2.7</ecNumber>
    </recommendedName>
    <alternativeName>
        <fullName evidence="3">Cation transport regulator-like protein 2</fullName>
    </alternativeName>
</protein>
<dbReference type="PANTHER" id="PTHR12192:SF2">
    <property type="entry name" value="GLUTATHIONE-SPECIFIC GAMMA-GLUTAMYLCYCLOTRANSFERASE 2"/>
    <property type="match status" value="1"/>
</dbReference>
<evidence type="ECO:0000256" key="3">
    <source>
        <dbReference type="ARBA" id="ARBA00043195"/>
    </source>
</evidence>
<dbReference type="EMBL" id="CAJNOR010000038">
    <property type="protein sequence ID" value="CAF0767433.1"/>
    <property type="molecule type" value="Genomic_DNA"/>
</dbReference>
<dbReference type="PANTHER" id="PTHR12192">
    <property type="entry name" value="CATION TRANSPORT PROTEIN CHAC-RELATED"/>
    <property type="match status" value="1"/>
</dbReference>
<evidence type="ECO:0000256" key="1">
    <source>
        <dbReference type="ARBA" id="ARBA00012344"/>
    </source>
</evidence>
<keyword evidence="7" id="KW-1185">Reference proteome</keyword>
<evidence type="ECO:0000313" key="5">
    <source>
        <dbReference type="EMBL" id="CAF0767433.1"/>
    </source>
</evidence>
<evidence type="ECO:0000313" key="7">
    <source>
        <dbReference type="Proteomes" id="UP000663828"/>
    </source>
</evidence>
<keyword evidence="2" id="KW-0456">Lyase</keyword>
<dbReference type="InterPro" id="IPR006840">
    <property type="entry name" value="ChaC"/>
</dbReference>
<dbReference type="GO" id="GO:0061928">
    <property type="term" value="F:glutathione specific gamma-glutamylcyclotransferase activity"/>
    <property type="evidence" value="ECO:0007669"/>
    <property type="project" value="UniProtKB-EC"/>
</dbReference>
<dbReference type="GO" id="GO:0005737">
    <property type="term" value="C:cytoplasm"/>
    <property type="evidence" value="ECO:0007669"/>
    <property type="project" value="TreeGrafter"/>
</dbReference>
<evidence type="ECO:0000256" key="4">
    <source>
        <dbReference type="ARBA" id="ARBA00045227"/>
    </source>
</evidence>
<sequence>MDYSQLDDSLKLLNGLHNNPSKRNEIISSIKKNKRISIFAYGSLLWKPIEHINEMISNCVLPDYQKGFYCEDFVYRGTLDFKGLTMGLIKQSSSFVHGALFVAFNEEIIPFIKSFVKRETPVHYNQTVMNIYTYDFVKITLPDRNTTEYALTCVVNSQSLFYLKEHLTLEEQSLRIGQAYGINGTNFQYLDKLVDVYRQLKIQDTFTDILQDLHMKVLLYRQSLTLNVQKWYQIYDQLQTLEQRKEATKAITIIQPFLYHSDYLEDVNKQTNQEVTVVE</sequence>
<dbReference type="Pfam" id="PF04752">
    <property type="entry name" value="ChaC"/>
    <property type="match status" value="1"/>
</dbReference>
<proteinExistence type="predicted"/>
<dbReference type="Proteomes" id="UP000663828">
    <property type="component" value="Unassembled WGS sequence"/>
</dbReference>
<comment type="caution">
    <text evidence="6">The sequence shown here is derived from an EMBL/GenBank/DDBJ whole genome shotgun (WGS) entry which is preliminary data.</text>
</comment>